<gene>
    <name evidence="1" type="ORF">DAEQUDRAFT_289227</name>
</gene>
<evidence type="ECO:0000313" key="2">
    <source>
        <dbReference type="Proteomes" id="UP000076727"/>
    </source>
</evidence>
<sequence>MAVQSHRIHSINGPFGPAFIVNSPLPCTQASFDKLPNVSVSSHGKATNYFVPATRAGPPSLHAASFSRVRRPAPPPPSRQARVAFTIQEEDTDPFVDQPIIEIVSPSPRSVPSSSPSIASRTRIPPPKLVELSSSMESASELQVSAPLEQTIVPPGIKPVMLLSEFGYAEARGRLVAYMLLNRNCGRPVRRRRLGCTSGQTYVPSGLSRMVAIDSPV</sequence>
<dbReference type="EMBL" id="KV429034">
    <property type="protein sequence ID" value="KZT74091.1"/>
    <property type="molecule type" value="Genomic_DNA"/>
</dbReference>
<proteinExistence type="predicted"/>
<organism evidence="1 2">
    <name type="scientific">Daedalea quercina L-15889</name>
    <dbReference type="NCBI Taxonomy" id="1314783"/>
    <lineage>
        <taxon>Eukaryota</taxon>
        <taxon>Fungi</taxon>
        <taxon>Dikarya</taxon>
        <taxon>Basidiomycota</taxon>
        <taxon>Agaricomycotina</taxon>
        <taxon>Agaricomycetes</taxon>
        <taxon>Polyporales</taxon>
        <taxon>Fomitopsis</taxon>
    </lineage>
</organism>
<keyword evidence="2" id="KW-1185">Reference proteome</keyword>
<name>A0A165TXA8_9APHY</name>
<dbReference type="OrthoDB" id="2752460at2759"/>
<evidence type="ECO:0000313" key="1">
    <source>
        <dbReference type="EMBL" id="KZT74091.1"/>
    </source>
</evidence>
<dbReference type="Proteomes" id="UP000076727">
    <property type="component" value="Unassembled WGS sequence"/>
</dbReference>
<protein>
    <submittedName>
        <fullName evidence="1">Uncharacterized protein</fullName>
    </submittedName>
</protein>
<reference evidence="1 2" key="1">
    <citation type="journal article" date="2016" name="Mol. Biol. Evol.">
        <title>Comparative Genomics of Early-Diverging Mushroom-Forming Fungi Provides Insights into the Origins of Lignocellulose Decay Capabilities.</title>
        <authorList>
            <person name="Nagy L.G."/>
            <person name="Riley R."/>
            <person name="Tritt A."/>
            <person name="Adam C."/>
            <person name="Daum C."/>
            <person name="Floudas D."/>
            <person name="Sun H."/>
            <person name="Yadav J.S."/>
            <person name="Pangilinan J."/>
            <person name="Larsson K.H."/>
            <person name="Matsuura K."/>
            <person name="Barry K."/>
            <person name="Labutti K."/>
            <person name="Kuo R."/>
            <person name="Ohm R.A."/>
            <person name="Bhattacharya S.S."/>
            <person name="Shirouzu T."/>
            <person name="Yoshinaga Y."/>
            <person name="Martin F.M."/>
            <person name="Grigoriev I.V."/>
            <person name="Hibbett D.S."/>
        </authorList>
    </citation>
    <scope>NUCLEOTIDE SEQUENCE [LARGE SCALE GENOMIC DNA]</scope>
    <source>
        <strain evidence="1 2">L-15889</strain>
    </source>
</reference>
<accession>A0A165TXA8</accession>
<dbReference type="STRING" id="1314783.A0A165TXA8"/>
<dbReference type="AlphaFoldDB" id="A0A165TXA8"/>